<dbReference type="InterPro" id="IPR000850">
    <property type="entry name" value="Adenylat/UMP-CMP_kin"/>
</dbReference>
<dbReference type="GO" id="GO:0005524">
    <property type="term" value="F:ATP binding"/>
    <property type="evidence" value="ECO:0007669"/>
    <property type="project" value="InterPro"/>
</dbReference>
<keyword evidence="4 5" id="KW-0418">Kinase</keyword>
<dbReference type="Gene3D" id="3.40.50.300">
    <property type="entry name" value="P-loop containing nucleotide triphosphate hydrolases"/>
    <property type="match status" value="2"/>
</dbReference>
<protein>
    <submittedName>
        <fullName evidence="6">Adenylate kinase 8-like</fullName>
        <ecNumber evidence="6">2.7.4.3</ecNumber>
    </submittedName>
</protein>
<dbReference type="InterPro" id="IPR036193">
    <property type="entry name" value="ADK_active_lid_dom_sf"/>
</dbReference>
<dbReference type="PANTHER" id="PTHR23359">
    <property type="entry name" value="NUCLEOTIDE KINASE"/>
    <property type="match status" value="1"/>
</dbReference>
<keyword evidence="3" id="KW-0547">Nucleotide-binding</keyword>
<evidence type="ECO:0000313" key="6">
    <source>
        <dbReference type="EMBL" id="RNA13587.1"/>
    </source>
</evidence>
<evidence type="ECO:0000256" key="4">
    <source>
        <dbReference type="ARBA" id="ARBA00022777"/>
    </source>
</evidence>
<dbReference type="HAMAP" id="MF_00235">
    <property type="entry name" value="Adenylate_kinase_Adk"/>
    <property type="match status" value="1"/>
</dbReference>
<dbReference type="SUPFAM" id="SSF47391">
    <property type="entry name" value="Dimerization-anchoring domain of cAMP-dependent PK regulatory subunit"/>
    <property type="match status" value="1"/>
</dbReference>
<dbReference type="CDD" id="cd22979">
    <property type="entry name" value="DD_AK8"/>
    <property type="match status" value="1"/>
</dbReference>
<name>A0A3M7QQ56_BRAPC</name>
<dbReference type="SUPFAM" id="SSF52540">
    <property type="entry name" value="P-loop containing nucleoside triphosphate hydrolases"/>
    <property type="match status" value="2"/>
</dbReference>
<accession>A0A3M7QQ56</accession>
<evidence type="ECO:0000256" key="5">
    <source>
        <dbReference type="RuleBase" id="RU003330"/>
    </source>
</evidence>
<dbReference type="EMBL" id="REGN01005372">
    <property type="protein sequence ID" value="RNA13587.1"/>
    <property type="molecule type" value="Genomic_DNA"/>
</dbReference>
<evidence type="ECO:0000256" key="1">
    <source>
        <dbReference type="ARBA" id="ARBA00007220"/>
    </source>
</evidence>
<dbReference type="GO" id="GO:0004017">
    <property type="term" value="F:AMP kinase activity"/>
    <property type="evidence" value="ECO:0007669"/>
    <property type="project" value="UniProtKB-EC"/>
</dbReference>
<dbReference type="EC" id="2.7.4.3" evidence="6"/>
<organism evidence="6 7">
    <name type="scientific">Brachionus plicatilis</name>
    <name type="common">Marine rotifer</name>
    <name type="synonym">Brachionus muelleri</name>
    <dbReference type="NCBI Taxonomy" id="10195"/>
    <lineage>
        <taxon>Eukaryota</taxon>
        <taxon>Metazoa</taxon>
        <taxon>Spiralia</taxon>
        <taxon>Gnathifera</taxon>
        <taxon>Rotifera</taxon>
        <taxon>Eurotatoria</taxon>
        <taxon>Monogononta</taxon>
        <taxon>Pseudotrocha</taxon>
        <taxon>Ploima</taxon>
        <taxon>Brachionidae</taxon>
        <taxon>Brachionus</taxon>
    </lineage>
</organism>
<keyword evidence="2 5" id="KW-0808">Transferase</keyword>
<gene>
    <name evidence="6" type="ORF">BpHYR1_015428</name>
</gene>
<dbReference type="Pfam" id="PF00406">
    <property type="entry name" value="ADK"/>
    <property type="match status" value="2"/>
</dbReference>
<dbReference type="PRINTS" id="PR00094">
    <property type="entry name" value="ADENYLTKNASE"/>
</dbReference>
<dbReference type="Proteomes" id="UP000276133">
    <property type="component" value="Unassembled WGS sequence"/>
</dbReference>
<dbReference type="InterPro" id="IPR027417">
    <property type="entry name" value="P-loop_NTPase"/>
</dbReference>
<dbReference type="CDD" id="cd01428">
    <property type="entry name" value="ADK"/>
    <property type="match status" value="1"/>
</dbReference>
<dbReference type="SUPFAM" id="SSF57774">
    <property type="entry name" value="Microbial and mitochondrial ADK, insert 'zinc finger' domain"/>
    <property type="match status" value="2"/>
</dbReference>
<comment type="similarity">
    <text evidence="1 5">Belongs to the adenylate kinase family.</text>
</comment>
<sequence>MDQTTKPLLIPPQFSLYAEKHEIFELYQRMLSQLIIHKPDEPLQFLIDFLRKDVNSPAILVFGPPASGKKTLSQLLSKKTDAVLLNQNSLIESLPNNMKNEFAEKIKNMSLQPNDWVKIIKHRIEDYDCVRKGWILESFPETRPQALALLSNGIFPKHTVVLTGEDSMLIERAAGKRVDPKNGDIYHTTFDWPSESTIQNRLVVPEKYTEEDLFQRLINYNRHIEGILECFKATIKKINVDQPKGDVFNQILDYVSRPARSQAPITPRILLIGPYGSGRRTQASALAKKYDIVNVSISNLIKEAVANETVLGLAIKPHFHRRSPIPDSLVVPLLVERLGKLDCVSRGWVLHGFPRNRDQAETLERNGFTPNRVFFMDIPPDSIMERVTLRYLDPITGERYHMLFNPPPTQEIRDRLTQKANDTEANIRTRINVFYNNVRHMIDYYEYTGIHVNADQDPNTVFESIESGIVNPIPKSYDETS</sequence>
<dbReference type="AlphaFoldDB" id="A0A3M7QQ56"/>
<dbReference type="OrthoDB" id="522106at2759"/>
<dbReference type="Gene3D" id="1.20.890.10">
    <property type="entry name" value="cAMP-dependent protein kinase regulatory subunit, dimerization-anchoring domain"/>
    <property type="match status" value="1"/>
</dbReference>
<comment type="caution">
    <text evidence="6">The sequence shown here is derived from an EMBL/GenBank/DDBJ whole genome shotgun (WGS) entry which is preliminary data.</text>
</comment>
<keyword evidence="7" id="KW-1185">Reference proteome</keyword>
<evidence type="ECO:0000256" key="3">
    <source>
        <dbReference type="ARBA" id="ARBA00022741"/>
    </source>
</evidence>
<proteinExistence type="inferred from homology"/>
<evidence type="ECO:0000256" key="2">
    <source>
        <dbReference type="ARBA" id="ARBA00022679"/>
    </source>
</evidence>
<evidence type="ECO:0000313" key="7">
    <source>
        <dbReference type="Proteomes" id="UP000276133"/>
    </source>
</evidence>
<reference evidence="6 7" key="1">
    <citation type="journal article" date="2018" name="Sci. Rep.">
        <title>Genomic signatures of local adaptation to the degree of environmental predictability in rotifers.</title>
        <authorList>
            <person name="Franch-Gras L."/>
            <person name="Hahn C."/>
            <person name="Garcia-Roger E.M."/>
            <person name="Carmona M.J."/>
            <person name="Serra M."/>
            <person name="Gomez A."/>
        </authorList>
    </citation>
    <scope>NUCLEOTIDE SEQUENCE [LARGE SCALE GENOMIC DNA]</scope>
    <source>
        <strain evidence="6">HYR1</strain>
    </source>
</reference>
<dbReference type="STRING" id="10195.A0A3M7QQ56"/>